<keyword evidence="4" id="KW-1185">Reference proteome</keyword>
<dbReference type="InterPro" id="IPR013538">
    <property type="entry name" value="ASHA1/2-like_C"/>
</dbReference>
<dbReference type="AlphaFoldDB" id="A0A919NDJ8"/>
<organism evidence="3 4">
    <name type="scientific">Actinoplanes siamensis</name>
    <dbReference type="NCBI Taxonomy" id="1223317"/>
    <lineage>
        <taxon>Bacteria</taxon>
        <taxon>Bacillati</taxon>
        <taxon>Actinomycetota</taxon>
        <taxon>Actinomycetes</taxon>
        <taxon>Micromonosporales</taxon>
        <taxon>Micromonosporaceae</taxon>
        <taxon>Actinoplanes</taxon>
    </lineage>
</organism>
<dbReference type="RefSeq" id="WP_203684590.1">
    <property type="nucleotide sequence ID" value="NZ_BOMW01000080.1"/>
</dbReference>
<gene>
    <name evidence="3" type="ORF">Asi03nite_68050</name>
</gene>
<dbReference type="Proteomes" id="UP000629619">
    <property type="component" value="Unassembled WGS sequence"/>
</dbReference>
<evidence type="ECO:0000256" key="1">
    <source>
        <dbReference type="ARBA" id="ARBA00006817"/>
    </source>
</evidence>
<protein>
    <recommendedName>
        <fullName evidence="2">Activator of Hsp90 ATPase homologue 1/2-like C-terminal domain-containing protein</fullName>
    </recommendedName>
</protein>
<dbReference type="InterPro" id="IPR023393">
    <property type="entry name" value="START-like_dom_sf"/>
</dbReference>
<evidence type="ECO:0000259" key="2">
    <source>
        <dbReference type="Pfam" id="PF08327"/>
    </source>
</evidence>
<proteinExistence type="inferred from homology"/>
<sequence length="173" mass="19145">MVRHDTFTISRHLGVPPGEVFTAFADTAIRRRWFRLPGRGASYEHDFRVGGGETGRSTFNGLDTPPERLEYRSWYIDIAGTHRIVYGYEAVVDGERRWTSLVTVRLDAEQDGTCLEWTEQATFLRYAGDGGADLAHLRGASVLRLNGLNAALRSATATSATTVTIPLAETDRA</sequence>
<accession>A0A919NDJ8</accession>
<comment type="caution">
    <text evidence="3">The sequence shown here is derived from an EMBL/GenBank/DDBJ whole genome shotgun (WGS) entry which is preliminary data.</text>
</comment>
<dbReference type="SUPFAM" id="SSF55961">
    <property type="entry name" value="Bet v1-like"/>
    <property type="match status" value="1"/>
</dbReference>
<evidence type="ECO:0000313" key="4">
    <source>
        <dbReference type="Proteomes" id="UP000629619"/>
    </source>
</evidence>
<dbReference type="Gene3D" id="3.30.530.20">
    <property type="match status" value="1"/>
</dbReference>
<reference evidence="3" key="1">
    <citation type="submission" date="2021-01" db="EMBL/GenBank/DDBJ databases">
        <title>Whole genome shotgun sequence of Actinoplanes siamensis NBRC 109076.</title>
        <authorList>
            <person name="Komaki H."/>
            <person name="Tamura T."/>
        </authorList>
    </citation>
    <scope>NUCLEOTIDE SEQUENCE</scope>
    <source>
        <strain evidence="3">NBRC 109076</strain>
    </source>
</reference>
<dbReference type="EMBL" id="BOMW01000080">
    <property type="protein sequence ID" value="GIF09267.1"/>
    <property type="molecule type" value="Genomic_DNA"/>
</dbReference>
<evidence type="ECO:0000313" key="3">
    <source>
        <dbReference type="EMBL" id="GIF09267.1"/>
    </source>
</evidence>
<comment type="similarity">
    <text evidence="1">Belongs to the AHA1 family.</text>
</comment>
<dbReference type="Pfam" id="PF08327">
    <property type="entry name" value="AHSA1"/>
    <property type="match status" value="1"/>
</dbReference>
<feature type="domain" description="Activator of Hsp90 ATPase homologue 1/2-like C-terminal" evidence="2">
    <location>
        <begin position="15"/>
        <end position="119"/>
    </location>
</feature>
<name>A0A919NDJ8_9ACTN</name>